<dbReference type="Proteomes" id="UP001596445">
    <property type="component" value="Unassembled WGS sequence"/>
</dbReference>
<keyword evidence="2" id="KW-1185">Reference proteome</keyword>
<proteinExistence type="predicted"/>
<comment type="caution">
    <text evidence="1">The sequence shown here is derived from an EMBL/GenBank/DDBJ whole genome shotgun (WGS) entry which is preliminary data.</text>
</comment>
<dbReference type="EMBL" id="JBHSZI010000001">
    <property type="protein sequence ID" value="MFC7059009.1"/>
    <property type="molecule type" value="Genomic_DNA"/>
</dbReference>
<evidence type="ECO:0000313" key="2">
    <source>
        <dbReference type="Proteomes" id="UP001596445"/>
    </source>
</evidence>
<dbReference type="AlphaFoldDB" id="A0ABD5W2N7"/>
<organism evidence="1 2">
    <name type="scientific">Halovenus salina</name>
    <dbReference type="NCBI Taxonomy" id="1510225"/>
    <lineage>
        <taxon>Archaea</taxon>
        <taxon>Methanobacteriati</taxon>
        <taxon>Methanobacteriota</taxon>
        <taxon>Stenosarchaea group</taxon>
        <taxon>Halobacteria</taxon>
        <taxon>Halobacteriales</taxon>
        <taxon>Haloarculaceae</taxon>
        <taxon>Halovenus</taxon>
    </lineage>
</organism>
<sequence length="189" mass="21803">MYTELNEVTSGDPRNFPFSDEFHSHWNDIPEYRKENMDQQIKSQLEEYSSELDTLNDFLTGIEQSLASRVGEAEELEETEGGVMISYTTPDGTPTRLPLDTFTEKFGPVLLIADSPAELRDLMIEYLESQRRHPYLPLRELDMDYFNLYYQAINEGVAEAEETSGYLNDQIEKVSESANQILKRLSKKV</sequence>
<reference evidence="1 2" key="1">
    <citation type="journal article" date="2019" name="Int. J. Syst. Evol. Microbiol.">
        <title>The Global Catalogue of Microorganisms (GCM) 10K type strain sequencing project: providing services to taxonomists for standard genome sequencing and annotation.</title>
        <authorList>
            <consortium name="The Broad Institute Genomics Platform"/>
            <consortium name="The Broad Institute Genome Sequencing Center for Infectious Disease"/>
            <person name="Wu L."/>
            <person name="Ma J."/>
        </authorList>
    </citation>
    <scope>NUCLEOTIDE SEQUENCE [LARGE SCALE GENOMIC DNA]</scope>
    <source>
        <strain evidence="1 2">JCM 30072</strain>
    </source>
</reference>
<gene>
    <name evidence="1" type="ORF">ACFQQG_13505</name>
</gene>
<protein>
    <submittedName>
        <fullName evidence="1">Uncharacterized protein</fullName>
    </submittedName>
</protein>
<evidence type="ECO:0000313" key="1">
    <source>
        <dbReference type="EMBL" id="MFC7059009.1"/>
    </source>
</evidence>
<accession>A0ABD5W2N7</accession>
<name>A0ABD5W2N7_9EURY</name>
<dbReference type="RefSeq" id="WP_382185979.1">
    <property type="nucleotide sequence ID" value="NZ_JBHSZI010000001.1"/>
</dbReference>